<evidence type="ECO:0000313" key="3">
    <source>
        <dbReference type="Proteomes" id="UP000241247"/>
    </source>
</evidence>
<dbReference type="RefSeq" id="WP_146165099.1">
    <property type="nucleotide sequence ID" value="NZ_JBHEEX010000010.1"/>
</dbReference>
<protein>
    <submittedName>
        <fullName evidence="2">Uncharacterized protein</fullName>
    </submittedName>
</protein>
<dbReference type="EMBL" id="PZZZ01000007">
    <property type="protein sequence ID" value="PTM92867.1"/>
    <property type="molecule type" value="Genomic_DNA"/>
</dbReference>
<sequence length="385" mass="43154">MSVLAKETASTHDYARALARRLEAIGIDAFSSQRERYLVLLQGSPGEIIDLGKPLRGSRIFGNQAARKNIPIVSDFTAFAQEDGLRDCMFWGVGITGAKAAPDNVVEALKDFNRKINLVFSDLRKQHAFEMLLLAIHPRFDPDSGLFDLHAHFVCRVPRHEHENVSRKLMVKFSKVDLPTRPIRNAGAVSTYMLWGIWRNKHMIAWPDHALAAAWSLTQHRFRFFRAGGSFAKWRTSKAPTSQSAARPVEKADKLRNRSETADPRQLVVTGDRLLSKVKVRYGDSKVAALLFETSVNDALESRHENTEPSVEYSSATIAATQESMGDDPHVCETKAVGKPNFSHGLKSRIIALFQKMKKLISAAANTLYWGWKNMVHPPERDGLP</sequence>
<organism evidence="2 3">
    <name type="scientific">Mycoplana dimorpha</name>
    <dbReference type="NCBI Taxonomy" id="28320"/>
    <lineage>
        <taxon>Bacteria</taxon>
        <taxon>Pseudomonadati</taxon>
        <taxon>Pseudomonadota</taxon>
        <taxon>Alphaproteobacteria</taxon>
        <taxon>Hyphomicrobiales</taxon>
        <taxon>Rhizobiaceae</taxon>
        <taxon>Mycoplana</taxon>
    </lineage>
</organism>
<gene>
    <name evidence="2" type="ORF">C7449_107281</name>
</gene>
<feature type="compositionally biased region" description="Basic and acidic residues" evidence="1">
    <location>
        <begin position="248"/>
        <end position="263"/>
    </location>
</feature>
<evidence type="ECO:0000256" key="1">
    <source>
        <dbReference type="SAM" id="MobiDB-lite"/>
    </source>
</evidence>
<accession>A0A2T5B1J7</accession>
<comment type="caution">
    <text evidence="2">The sequence shown here is derived from an EMBL/GenBank/DDBJ whole genome shotgun (WGS) entry which is preliminary data.</text>
</comment>
<reference evidence="2 3" key="1">
    <citation type="submission" date="2018-04" db="EMBL/GenBank/DDBJ databases">
        <title>Genomic Encyclopedia of Type Strains, Phase IV (KMG-IV): sequencing the most valuable type-strain genomes for metagenomic binning, comparative biology and taxonomic classification.</title>
        <authorList>
            <person name="Goeker M."/>
        </authorList>
    </citation>
    <scope>NUCLEOTIDE SEQUENCE [LARGE SCALE GENOMIC DNA]</scope>
    <source>
        <strain evidence="2 3">DSM 7138</strain>
    </source>
</reference>
<name>A0A2T5B1J7_MYCDI</name>
<dbReference type="AlphaFoldDB" id="A0A2T5B1J7"/>
<dbReference type="Proteomes" id="UP000241247">
    <property type="component" value="Unassembled WGS sequence"/>
</dbReference>
<proteinExistence type="predicted"/>
<evidence type="ECO:0000313" key="2">
    <source>
        <dbReference type="EMBL" id="PTM92867.1"/>
    </source>
</evidence>
<keyword evidence="3" id="KW-1185">Reference proteome</keyword>
<feature type="region of interest" description="Disordered" evidence="1">
    <location>
        <begin position="236"/>
        <end position="263"/>
    </location>
</feature>
<dbReference type="OrthoDB" id="8370080at2"/>